<proteinExistence type="predicted"/>
<dbReference type="EMBL" id="DWWK01000092">
    <property type="protein sequence ID" value="HJC38631.1"/>
    <property type="molecule type" value="Genomic_DNA"/>
</dbReference>
<evidence type="ECO:0000313" key="2">
    <source>
        <dbReference type="Proteomes" id="UP000823894"/>
    </source>
</evidence>
<evidence type="ECO:0000313" key="1">
    <source>
        <dbReference type="EMBL" id="HJC38631.1"/>
    </source>
</evidence>
<protein>
    <submittedName>
        <fullName evidence="1">Uncharacterized protein</fullName>
    </submittedName>
</protein>
<dbReference type="AlphaFoldDB" id="A0A9D2NU09"/>
<dbReference type="Proteomes" id="UP000823894">
    <property type="component" value="Unassembled WGS sequence"/>
</dbReference>
<name>A0A9D2NU09_9FIRM</name>
<comment type="caution">
    <text evidence="1">The sequence shown here is derived from an EMBL/GenBank/DDBJ whole genome shotgun (WGS) entry which is preliminary data.</text>
</comment>
<gene>
    <name evidence="1" type="ORF">H9757_06180</name>
</gene>
<sequence length="165" mass="17936">MLSTPKRKAIFIILAAVILAAAVFLGWILAGNSTPTEEGTPSYSTEAVDWNEELEGDEPETGYITMPGYDTIPLKAGNTTAEVALANPESNTCYFQFQLILQDTEEVLYTSDLVAPGKAILSEELSRSFEAGDYPLIVRINTFSQDGKTSYNGSDIVTTLHVFEA</sequence>
<organism evidence="1 2">
    <name type="scientific">Candidatus Mediterraneibacter faecigallinarum</name>
    <dbReference type="NCBI Taxonomy" id="2838669"/>
    <lineage>
        <taxon>Bacteria</taxon>
        <taxon>Bacillati</taxon>
        <taxon>Bacillota</taxon>
        <taxon>Clostridia</taxon>
        <taxon>Lachnospirales</taxon>
        <taxon>Lachnospiraceae</taxon>
        <taxon>Mediterraneibacter</taxon>
    </lineage>
</organism>
<reference evidence="1" key="2">
    <citation type="submission" date="2021-04" db="EMBL/GenBank/DDBJ databases">
        <authorList>
            <person name="Gilroy R."/>
        </authorList>
    </citation>
    <scope>NUCLEOTIDE SEQUENCE</scope>
    <source>
        <strain evidence="1">ChiGjej1B1-1692</strain>
    </source>
</reference>
<reference evidence="1" key="1">
    <citation type="journal article" date="2021" name="PeerJ">
        <title>Extensive microbial diversity within the chicken gut microbiome revealed by metagenomics and culture.</title>
        <authorList>
            <person name="Gilroy R."/>
            <person name="Ravi A."/>
            <person name="Getino M."/>
            <person name="Pursley I."/>
            <person name="Horton D.L."/>
            <person name="Alikhan N.F."/>
            <person name="Baker D."/>
            <person name="Gharbi K."/>
            <person name="Hall N."/>
            <person name="Watson M."/>
            <person name="Adriaenssens E.M."/>
            <person name="Foster-Nyarko E."/>
            <person name="Jarju S."/>
            <person name="Secka A."/>
            <person name="Antonio M."/>
            <person name="Oren A."/>
            <person name="Chaudhuri R.R."/>
            <person name="La Ragione R."/>
            <person name="Hildebrand F."/>
            <person name="Pallen M.J."/>
        </authorList>
    </citation>
    <scope>NUCLEOTIDE SEQUENCE</scope>
    <source>
        <strain evidence="1">ChiGjej1B1-1692</strain>
    </source>
</reference>
<accession>A0A9D2NU09</accession>